<evidence type="ECO:0000256" key="1">
    <source>
        <dbReference type="PIRSR" id="PIRSR000390-1"/>
    </source>
</evidence>
<dbReference type="InterPro" id="IPR015422">
    <property type="entry name" value="PyrdxlP-dep_Trfase_small"/>
</dbReference>
<dbReference type="GO" id="GO:0030170">
    <property type="term" value="F:pyridoxal phosphate binding"/>
    <property type="evidence" value="ECO:0007669"/>
    <property type="project" value="TreeGrafter"/>
</dbReference>
<sequence>MESKKFNFVNWPIYGDEEINSLKEVLESGFWAGSRAKYIKEVRKNFLDMQHGEYGFAVANGTVSIESALKALDISFGDEVIVPALTFYSTVSAVIRMNADPVIIDVDKDDFCMDLDELEKAITPKTKAVIVVHLAGAMCDMDRLMSIASKHGIAVIEDCAHAHGSEWKGKGAGTFGEFGSFSFQHSKLISSGEGGFVIAKTQELEDKAWNYVNCGRESRTSVYGHSTVGTNNRMSDFQAAVLNAQILRYKNHQQEIRENNYKYLTEELSAIKGIKVQKYNENMTKKAFYNYVIMIDPEVYGSEKCAYIFNKFHEDDVPTGLPYPPLTDLKIFDDYKNKNEIPYLNVTLNDTPNARYISENSIWLHHRVLLSDRSEVEKFVVYFKELLNE</sequence>
<dbReference type="InterPro" id="IPR000653">
    <property type="entry name" value="DegT/StrS_aminotransferase"/>
</dbReference>
<protein>
    <submittedName>
        <fullName evidence="4">dTDP-4-amino-4,6-dideoxygalactose transaminase</fullName>
    </submittedName>
</protein>
<feature type="modified residue" description="N6-(pyridoxal phosphate)lysine" evidence="2">
    <location>
        <position position="187"/>
    </location>
</feature>
<dbReference type="InterPro" id="IPR015421">
    <property type="entry name" value="PyrdxlP-dep_Trfase_major"/>
</dbReference>
<evidence type="ECO:0000313" key="4">
    <source>
        <dbReference type="EMBL" id="SHM14057.1"/>
    </source>
</evidence>
<evidence type="ECO:0000256" key="2">
    <source>
        <dbReference type="PIRSR" id="PIRSR000390-2"/>
    </source>
</evidence>
<organism evidence="4 5">
    <name type="scientific">Ruminococcus flavefaciens</name>
    <dbReference type="NCBI Taxonomy" id="1265"/>
    <lineage>
        <taxon>Bacteria</taxon>
        <taxon>Bacillati</taxon>
        <taxon>Bacillota</taxon>
        <taxon>Clostridia</taxon>
        <taxon>Eubacteriales</taxon>
        <taxon>Oscillospiraceae</taxon>
        <taxon>Ruminococcus</taxon>
    </lineage>
</organism>
<dbReference type="RefSeq" id="WP_072947877.1">
    <property type="nucleotide sequence ID" value="NZ_FRCT01000001.1"/>
</dbReference>
<dbReference type="CDD" id="cd00616">
    <property type="entry name" value="AHBA_syn"/>
    <property type="match status" value="1"/>
</dbReference>
<dbReference type="GO" id="GO:0000271">
    <property type="term" value="P:polysaccharide biosynthetic process"/>
    <property type="evidence" value="ECO:0007669"/>
    <property type="project" value="TreeGrafter"/>
</dbReference>
<feature type="active site" description="Proton acceptor" evidence="1">
    <location>
        <position position="187"/>
    </location>
</feature>
<evidence type="ECO:0000256" key="3">
    <source>
        <dbReference type="RuleBase" id="RU004508"/>
    </source>
</evidence>
<proteinExistence type="inferred from homology"/>
<evidence type="ECO:0000313" key="5">
    <source>
        <dbReference type="Proteomes" id="UP000184394"/>
    </source>
</evidence>
<dbReference type="PIRSF" id="PIRSF000390">
    <property type="entry name" value="PLP_StrS"/>
    <property type="match status" value="1"/>
</dbReference>
<dbReference type="Proteomes" id="UP000184394">
    <property type="component" value="Unassembled WGS sequence"/>
</dbReference>
<dbReference type="Pfam" id="PF01041">
    <property type="entry name" value="DegT_DnrJ_EryC1"/>
    <property type="match status" value="1"/>
</dbReference>
<dbReference type="InterPro" id="IPR015424">
    <property type="entry name" value="PyrdxlP-dep_Trfase"/>
</dbReference>
<keyword evidence="2 3" id="KW-0663">Pyridoxal phosphate</keyword>
<dbReference type="AlphaFoldDB" id="A0A1M7GDL8"/>
<accession>A0A1M7GDL8</accession>
<name>A0A1M7GDL8_RUMFL</name>
<gene>
    <name evidence="4" type="ORF">SAMN04487860_101217</name>
</gene>
<comment type="similarity">
    <text evidence="3">Belongs to the DegT/DnrJ/EryC1 family.</text>
</comment>
<dbReference type="Gene3D" id="3.40.640.10">
    <property type="entry name" value="Type I PLP-dependent aspartate aminotransferase-like (Major domain)"/>
    <property type="match status" value="1"/>
</dbReference>
<dbReference type="GO" id="GO:0008483">
    <property type="term" value="F:transaminase activity"/>
    <property type="evidence" value="ECO:0007669"/>
    <property type="project" value="TreeGrafter"/>
</dbReference>
<reference evidence="4 5" key="1">
    <citation type="submission" date="2016-11" db="EMBL/GenBank/DDBJ databases">
        <authorList>
            <person name="Jaros S."/>
            <person name="Januszkiewicz K."/>
            <person name="Wedrychowicz H."/>
        </authorList>
    </citation>
    <scope>NUCLEOTIDE SEQUENCE [LARGE SCALE GENOMIC DNA]</scope>
    <source>
        <strain evidence="4 5">Y1</strain>
    </source>
</reference>
<dbReference type="PANTHER" id="PTHR30244">
    <property type="entry name" value="TRANSAMINASE"/>
    <property type="match status" value="1"/>
</dbReference>
<dbReference type="PANTHER" id="PTHR30244:SF34">
    <property type="entry name" value="DTDP-4-AMINO-4,6-DIDEOXYGALACTOSE TRANSAMINASE"/>
    <property type="match status" value="1"/>
</dbReference>
<dbReference type="Gene3D" id="3.90.1150.10">
    <property type="entry name" value="Aspartate Aminotransferase, domain 1"/>
    <property type="match status" value="1"/>
</dbReference>
<dbReference type="SUPFAM" id="SSF53383">
    <property type="entry name" value="PLP-dependent transferases"/>
    <property type="match status" value="1"/>
</dbReference>
<dbReference type="EMBL" id="FRCT01000001">
    <property type="protein sequence ID" value="SHM14057.1"/>
    <property type="molecule type" value="Genomic_DNA"/>
</dbReference>